<evidence type="ECO:0000313" key="4">
    <source>
        <dbReference type="Proteomes" id="UP000270094"/>
    </source>
</evidence>
<keyword evidence="1" id="KW-0472">Membrane</keyword>
<dbReference type="EMBL" id="UYYB01123146">
    <property type="protein sequence ID" value="VDM83448.1"/>
    <property type="molecule type" value="Genomic_DNA"/>
</dbReference>
<gene>
    <name evidence="3" type="ORF">SVUK_LOCUS18446</name>
</gene>
<reference evidence="3 4" key="1">
    <citation type="submission" date="2018-11" db="EMBL/GenBank/DDBJ databases">
        <authorList>
            <consortium name="Pathogen Informatics"/>
        </authorList>
    </citation>
    <scope>NUCLEOTIDE SEQUENCE [LARGE SCALE GENOMIC DNA]</scope>
</reference>
<dbReference type="AlphaFoldDB" id="A0A3P7LWH8"/>
<sequence length="92" mass="11243">MGKILSTTLASFIIMGEVLSKRLSSRIWRMEWWLQTYVWRMGWWMESRLLSTIWSMGDFQDGARSEKEVAYIRILTCAFLYFYYFCIQFTYF</sequence>
<feature type="chain" id="PRO_5017941428" evidence="2">
    <location>
        <begin position="21"/>
        <end position="92"/>
    </location>
</feature>
<keyword evidence="1" id="KW-0812">Transmembrane</keyword>
<keyword evidence="4" id="KW-1185">Reference proteome</keyword>
<name>A0A3P7LWH8_STRVU</name>
<keyword evidence="2" id="KW-0732">Signal</keyword>
<protein>
    <submittedName>
        <fullName evidence="3">Uncharacterized protein</fullName>
    </submittedName>
</protein>
<evidence type="ECO:0000256" key="2">
    <source>
        <dbReference type="SAM" id="SignalP"/>
    </source>
</evidence>
<keyword evidence="1" id="KW-1133">Transmembrane helix</keyword>
<organism evidence="3 4">
    <name type="scientific">Strongylus vulgaris</name>
    <name type="common">Blood worm</name>
    <dbReference type="NCBI Taxonomy" id="40348"/>
    <lineage>
        <taxon>Eukaryota</taxon>
        <taxon>Metazoa</taxon>
        <taxon>Ecdysozoa</taxon>
        <taxon>Nematoda</taxon>
        <taxon>Chromadorea</taxon>
        <taxon>Rhabditida</taxon>
        <taxon>Rhabditina</taxon>
        <taxon>Rhabditomorpha</taxon>
        <taxon>Strongyloidea</taxon>
        <taxon>Strongylidae</taxon>
        <taxon>Strongylus</taxon>
    </lineage>
</organism>
<proteinExistence type="predicted"/>
<dbReference type="Proteomes" id="UP000270094">
    <property type="component" value="Unassembled WGS sequence"/>
</dbReference>
<feature type="transmembrane region" description="Helical" evidence="1">
    <location>
        <begin position="70"/>
        <end position="91"/>
    </location>
</feature>
<accession>A0A3P7LWH8</accession>
<evidence type="ECO:0000313" key="3">
    <source>
        <dbReference type="EMBL" id="VDM83448.1"/>
    </source>
</evidence>
<evidence type="ECO:0000256" key="1">
    <source>
        <dbReference type="SAM" id="Phobius"/>
    </source>
</evidence>
<feature type="signal peptide" evidence="2">
    <location>
        <begin position="1"/>
        <end position="20"/>
    </location>
</feature>